<feature type="domain" description="Core" evidence="1">
    <location>
        <begin position="1"/>
        <end position="102"/>
    </location>
</feature>
<keyword evidence="3" id="KW-1185">Reference proteome</keyword>
<protein>
    <recommendedName>
        <fullName evidence="1">Core domain-containing protein</fullName>
    </recommendedName>
</protein>
<evidence type="ECO:0000259" key="1">
    <source>
        <dbReference type="Pfam" id="PF01521"/>
    </source>
</evidence>
<name>A0A1B1N1F4_9BACL</name>
<reference evidence="2 3" key="1">
    <citation type="submission" date="2016-01" db="EMBL/GenBank/DDBJ databases">
        <title>Complete Genome Sequence of Paenibacillus yonginensis DCY84, a novel Plant Growth-Promoting Bacteria with Elicitation of Induced Systemic Resistance.</title>
        <authorList>
            <person name="Kim Y.J."/>
            <person name="Yang D.C."/>
            <person name="Sukweenadhi J."/>
        </authorList>
    </citation>
    <scope>NUCLEOTIDE SEQUENCE [LARGE SCALE GENOMIC DNA]</scope>
    <source>
        <strain evidence="2 3">DCY84</strain>
    </source>
</reference>
<dbReference type="Pfam" id="PF01521">
    <property type="entry name" value="Fe-S_biosyn"/>
    <property type="match status" value="1"/>
</dbReference>
<sequence>MRVEFDSMAKERLEKALNGQPGYFKLITENEGCATGGIFNILLLSEAGATDKPLDSEAFSFLVDAQQEIYFEQTLRLKGHPTFPSFRLSSDSMLYSDHVIIKDRRENLNKAV</sequence>
<dbReference type="EMBL" id="CP014167">
    <property type="protein sequence ID" value="ANS75243.1"/>
    <property type="molecule type" value="Genomic_DNA"/>
</dbReference>
<dbReference type="SUPFAM" id="SSF89360">
    <property type="entry name" value="HesB-like domain"/>
    <property type="match status" value="1"/>
</dbReference>
<evidence type="ECO:0000313" key="2">
    <source>
        <dbReference type="EMBL" id="ANS75243.1"/>
    </source>
</evidence>
<dbReference type="Gene3D" id="2.60.300.12">
    <property type="entry name" value="HesB-like domain"/>
    <property type="match status" value="1"/>
</dbReference>
<gene>
    <name evidence="2" type="ORF">AWM70_12055</name>
</gene>
<dbReference type="AlphaFoldDB" id="A0A1B1N1F4"/>
<dbReference type="InterPro" id="IPR035903">
    <property type="entry name" value="HesB-like_dom_sf"/>
</dbReference>
<dbReference type="Proteomes" id="UP000092573">
    <property type="component" value="Chromosome"/>
</dbReference>
<proteinExistence type="predicted"/>
<organism evidence="2 3">
    <name type="scientific">Paenibacillus yonginensis</name>
    <dbReference type="NCBI Taxonomy" id="1462996"/>
    <lineage>
        <taxon>Bacteria</taxon>
        <taxon>Bacillati</taxon>
        <taxon>Bacillota</taxon>
        <taxon>Bacilli</taxon>
        <taxon>Bacillales</taxon>
        <taxon>Paenibacillaceae</taxon>
        <taxon>Paenibacillus</taxon>
    </lineage>
</organism>
<dbReference type="RefSeq" id="WP_083180261.1">
    <property type="nucleotide sequence ID" value="NZ_CP014167.1"/>
</dbReference>
<evidence type="ECO:0000313" key="3">
    <source>
        <dbReference type="Proteomes" id="UP000092573"/>
    </source>
</evidence>
<dbReference type="OrthoDB" id="2361087at2"/>
<dbReference type="InterPro" id="IPR000361">
    <property type="entry name" value="ATAP_core_dom"/>
</dbReference>
<dbReference type="STRING" id="1462996.AWM70_12055"/>
<accession>A0A1B1N1F4</accession>
<dbReference type="KEGG" id="pyg:AWM70_12055"/>